<dbReference type="InterPro" id="IPR010667">
    <property type="entry name" value="Phage_T4_Gp19"/>
</dbReference>
<dbReference type="AlphaFoldDB" id="A0A480AMN8"/>
<organism evidence="1 2">
    <name type="scientific">Pseudaquabacterium pictum</name>
    <dbReference type="NCBI Taxonomy" id="2315236"/>
    <lineage>
        <taxon>Bacteria</taxon>
        <taxon>Pseudomonadati</taxon>
        <taxon>Pseudomonadota</taxon>
        <taxon>Betaproteobacteria</taxon>
        <taxon>Burkholderiales</taxon>
        <taxon>Sphaerotilaceae</taxon>
        <taxon>Pseudaquabacterium</taxon>
    </lineage>
</organism>
<dbReference type="EMBL" id="BJCL01000001">
    <property type="protein sequence ID" value="GCL60925.1"/>
    <property type="molecule type" value="Genomic_DNA"/>
</dbReference>
<name>A0A480AMN8_9BURK</name>
<keyword evidence="2" id="KW-1185">Reference proteome</keyword>
<dbReference type="PANTHER" id="PTHR38009:SF1">
    <property type="entry name" value="CONSERVED HYPOTHETICAL PHAGE TAIL PROTEIN"/>
    <property type="match status" value="1"/>
</dbReference>
<dbReference type="PANTHER" id="PTHR38009">
    <property type="entry name" value="CONSERVED HYPOTHETICAL PHAGE TAIL PROTEIN"/>
    <property type="match status" value="1"/>
</dbReference>
<reference evidence="2" key="1">
    <citation type="submission" date="2019-03" db="EMBL/GenBank/DDBJ databases">
        <title>Aquabacterium pictum sp.nov., the first bacteriochlorophyll a-containing freshwater bacterium in the genus Aquabacterium of the class Betaproteobacteria.</title>
        <authorList>
            <person name="Hirose S."/>
            <person name="Tank M."/>
            <person name="Hara E."/>
            <person name="Tamaki H."/>
            <person name="Takaichi S."/>
            <person name="Haruta S."/>
            <person name="Hanada S."/>
        </authorList>
    </citation>
    <scope>NUCLEOTIDE SEQUENCE [LARGE SCALE GENOMIC DNA]</scope>
    <source>
        <strain evidence="2">W35</strain>
    </source>
</reference>
<dbReference type="GO" id="GO:0005198">
    <property type="term" value="F:structural molecule activity"/>
    <property type="evidence" value="ECO:0007669"/>
    <property type="project" value="InterPro"/>
</dbReference>
<dbReference type="Pfam" id="PF06841">
    <property type="entry name" value="Phage_T4_gp19"/>
    <property type="match status" value="1"/>
</dbReference>
<evidence type="ECO:0000313" key="1">
    <source>
        <dbReference type="EMBL" id="GCL60925.1"/>
    </source>
</evidence>
<comment type="caution">
    <text evidence="1">The sequence shown here is derived from an EMBL/GenBank/DDBJ whole genome shotgun (WGS) entry which is preliminary data.</text>
</comment>
<proteinExistence type="predicted"/>
<dbReference type="Proteomes" id="UP000301751">
    <property type="component" value="Unassembled WGS sequence"/>
</dbReference>
<dbReference type="RefSeq" id="WP_137730721.1">
    <property type="nucleotide sequence ID" value="NZ_BJCL01000001.1"/>
</dbReference>
<dbReference type="NCBIfam" id="TIGR02241">
    <property type="entry name" value="conserved hypothetical phage tail region protein"/>
    <property type="match status" value="1"/>
</dbReference>
<gene>
    <name evidence="1" type="ORF">AQPW35_00060</name>
</gene>
<protein>
    <recommendedName>
        <fullName evidence="3">Phage tail protein</fullName>
    </recommendedName>
</protein>
<evidence type="ECO:0008006" key="3">
    <source>
        <dbReference type="Google" id="ProtNLM"/>
    </source>
</evidence>
<evidence type="ECO:0000313" key="2">
    <source>
        <dbReference type="Proteomes" id="UP000301751"/>
    </source>
</evidence>
<accession>A0A480AMN8</accession>
<sequence length="147" mass="16082">MAHSFTVQAASYPLAAYNFRVTVGTVAMGFAEVTGLTRQFETLTYRHGLSFAEGEQIVRWRIDQYSDMTLRRGVVQGMPELRAWLESGEQRPVTVSLCDAEGTPVVSWRVQKALPVQLDAPTLQADADGAAIETLALKVAGISVETH</sequence>
<dbReference type="OrthoDB" id="9799891at2"/>
<dbReference type="InterPro" id="IPR011747">
    <property type="entry name" value="CHP02241"/>
</dbReference>